<dbReference type="Proteomes" id="UP000694546">
    <property type="component" value="Chromosome 10"/>
</dbReference>
<reference evidence="10" key="1">
    <citation type="submission" date="2025-08" db="UniProtKB">
        <authorList>
            <consortium name="Ensembl"/>
        </authorList>
    </citation>
    <scope>IDENTIFICATION</scope>
</reference>
<dbReference type="SUPFAM" id="SSF49313">
    <property type="entry name" value="Cadherin-like"/>
    <property type="match status" value="2"/>
</dbReference>
<comment type="subcellular location">
    <subcellularLocation>
        <location evidence="1">Membrane</location>
    </subcellularLocation>
</comment>
<dbReference type="InterPro" id="IPR050971">
    <property type="entry name" value="Cadherin-domain_protein"/>
</dbReference>
<keyword evidence="11" id="KW-1185">Reference proteome</keyword>
<dbReference type="Gene3D" id="2.60.40.60">
    <property type="entry name" value="Cadherins"/>
    <property type="match status" value="2"/>
</dbReference>
<dbReference type="Ensembl" id="ENSGMOT00000066059.1">
    <property type="protein sequence ID" value="ENSGMOP00000047044.1"/>
    <property type="gene ID" value="ENSGMOG00000026121.1"/>
</dbReference>
<dbReference type="PRINTS" id="PR00205">
    <property type="entry name" value="CADHERIN"/>
</dbReference>
<dbReference type="InterPro" id="IPR015919">
    <property type="entry name" value="Cadherin-like_sf"/>
</dbReference>
<dbReference type="SMART" id="SM00112">
    <property type="entry name" value="CA"/>
    <property type="match status" value="1"/>
</dbReference>
<dbReference type="PANTHER" id="PTHR24025:SF23">
    <property type="entry name" value="NEURAL-CADHERIN"/>
    <property type="match status" value="1"/>
</dbReference>
<dbReference type="GO" id="GO:0005911">
    <property type="term" value="C:cell-cell junction"/>
    <property type="evidence" value="ECO:0007669"/>
    <property type="project" value="TreeGrafter"/>
</dbReference>
<evidence type="ECO:0000256" key="6">
    <source>
        <dbReference type="ARBA" id="ARBA00022989"/>
    </source>
</evidence>
<dbReference type="CDD" id="cd11304">
    <property type="entry name" value="Cadherin_repeat"/>
    <property type="match status" value="2"/>
</dbReference>
<dbReference type="GO" id="GO:0005886">
    <property type="term" value="C:plasma membrane"/>
    <property type="evidence" value="ECO:0007669"/>
    <property type="project" value="InterPro"/>
</dbReference>
<keyword evidence="5" id="KW-0130">Cell adhesion</keyword>
<dbReference type="OMA" id="YMITGPK"/>
<evidence type="ECO:0000256" key="5">
    <source>
        <dbReference type="ARBA" id="ARBA00022889"/>
    </source>
</evidence>
<feature type="domain" description="Cadherin" evidence="9">
    <location>
        <begin position="44"/>
        <end position="114"/>
    </location>
</feature>
<evidence type="ECO:0000256" key="3">
    <source>
        <dbReference type="ARBA" id="ARBA00022737"/>
    </source>
</evidence>
<evidence type="ECO:0000256" key="2">
    <source>
        <dbReference type="ARBA" id="ARBA00022692"/>
    </source>
</evidence>
<dbReference type="InterPro" id="IPR020894">
    <property type="entry name" value="Cadherin_CS"/>
</dbReference>
<feature type="domain" description="Cadherin" evidence="9">
    <location>
        <begin position="115"/>
        <end position="196"/>
    </location>
</feature>
<dbReference type="PROSITE" id="PS00232">
    <property type="entry name" value="CADHERIN_1"/>
    <property type="match status" value="1"/>
</dbReference>
<dbReference type="GeneTree" id="ENSGT00940000161160"/>
<evidence type="ECO:0000256" key="4">
    <source>
        <dbReference type="ARBA" id="ARBA00022837"/>
    </source>
</evidence>
<evidence type="ECO:0000313" key="11">
    <source>
        <dbReference type="Proteomes" id="UP000694546"/>
    </source>
</evidence>
<organism evidence="10 11">
    <name type="scientific">Gadus morhua</name>
    <name type="common">Atlantic cod</name>
    <dbReference type="NCBI Taxonomy" id="8049"/>
    <lineage>
        <taxon>Eukaryota</taxon>
        <taxon>Metazoa</taxon>
        <taxon>Chordata</taxon>
        <taxon>Craniata</taxon>
        <taxon>Vertebrata</taxon>
        <taxon>Euteleostomi</taxon>
        <taxon>Actinopterygii</taxon>
        <taxon>Neopterygii</taxon>
        <taxon>Teleostei</taxon>
        <taxon>Neoteleostei</taxon>
        <taxon>Acanthomorphata</taxon>
        <taxon>Zeiogadaria</taxon>
        <taxon>Gadariae</taxon>
        <taxon>Gadiformes</taxon>
        <taxon>Gadoidei</taxon>
        <taxon>Gadidae</taxon>
        <taxon>Gadus</taxon>
    </lineage>
</organism>
<dbReference type="GO" id="GO:0007156">
    <property type="term" value="P:homophilic cell adhesion via plasma membrane adhesion molecules"/>
    <property type="evidence" value="ECO:0007669"/>
    <property type="project" value="InterPro"/>
</dbReference>
<dbReference type="PROSITE" id="PS50268">
    <property type="entry name" value="CADHERIN_2"/>
    <property type="match status" value="2"/>
</dbReference>
<keyword evidence="3" id="KW-0677">Repeat</keyword>
<evidence type="ECO:0000313" key="10">
    <source>
        <dbReference type="Ensembl" id="ENSGMOP00000047044.1"/>
    </source>
</evidence>
<keyword evidence="2" id="KW-0812">Transmembrane</keyword>
<proteinExistence type="predicted"/>
<dbReference type="PANTHER" id="PTHR24025">
    <property type="entry name" value="DESMOGLEIN FAMILY MEMBER"/>
    <property type="match status" value="1"/>
</dbReference>
<protein>
    <recommendedName>
        <fullName evidence="9">Cadherin domain-containing protein</fullName>
    </recommendedName>
</protein>
<accession>A0A8C5BJ72</accession>
<sequence>FGPYLCILTNCYFLGNLFFVFVQIHHSNNEVSCSCYFKGGDAFQIKAEDSDGDPLSYSISGPNAVFFTVDKTTGMVTINNQLDREARDSLVVTIEATKDLTIILLDANDNPPRFQDSSYNVDIKENVDVGAILFTVLAIDLDTGPAGAEKYSIAEVAPIEGGKLFSISNRGGEVKLIEPLNYTSLSTFYRLKIIASVSVFNVE</sequence>
<dbReference type="AlphaFoldDB" id="A0A8C5BJ72"/>
<dbReference type="InterPro" id="IPR002126">
    <property type="entry name" value="Cadherin-like_dom"/>
</dbReference>
<dbReference type="GO" id="GO:0005509">
    <property type="term" value="F:calcium ion binding"/>
    <property type="evidence" value="ECO:0007669"/>
    <property type="project" value="UniProtKB-UniRule"/>
</dbReference>
<evidence type="ECO:0000256" key="8">
    <source>
        <dbReference type="PROSITE-ProRule" id="PRU00043"/>
    </source>
</evidence>
<dbReference type="Pfam" id="PF00028">
    <property type="entry name" value="Cadherin"/>
    <property type="match status" value="2"/>
</dbReference>
<keyword evidence="4 8" id="KW-0106">Calcium</keyword>
<evidence type="ECO:0000256" key="1">
    <source>
        <dbReference type="ARBA" id="ARBA00004370"/>
    </source>
</evidence>
<evidence type="ECO:0000259" key="9">
    <source>
        <dbReference type="PROSITE" id="PS50268"/>
    </source>
</evidence>
<keyword evidence="7" id="KW-0472">Membrane</keyword>
<keyword evidence="6" id="KW-1133">Transmembrane helix</keyword>
<reference evidence="10" key="2">
    <citation type="submission" date="2025-09" db="UniProtKB">
        <authorList>
            <consortium name="Ensembl"/>
        </authorList>
    </citation>
    <scope>IDENTIFICATION</scope>
</reference>
<dbReference type="GO" id="GO:0009653">
    <property type="term" value="P:anatomical structure morphogenesis"/>
    <property type="evidence" value="ECO:0007669"/>
    <property type="project" value="UniProtKB-ARBA"/>
</dbReference>
<evidence type="ECO:0000256" key="7">
    <source>
        <dbReference type="ARBA" id="ARBA00023136"/>
    </source>
</evidence>
<name>A0A8C5BJ72_GADMO</name>